<dbReference type="PANTHER" id="PTHR22571">
    <property type="entry name" value="FILAGGRIN-RELATED"/>
    <property type="match status" value="1"/>
</dbReference>
<feature type="region of interest" description="Disordered" evidence="7">
    <location>
        <begin position="99"/>
        <end position="132"/>
    </location>
</feature>
<evidence type="ECO:0000256" key="4">
    <source>
        <dbReference type="ARBA" id="ARBA00022737"/>
    </source>
</evidence>
<feature type="compositionally biased region" description="Acidic residues" evidence="7">
    <location>
        <begin position="111"/>
        <end position="121"/>
    </location>
</feature>
<dbReference type="PROSITE" id="PS50222">
    <property type="entry name" value="EF_HAND_2"/>
    <property type="match status" value="1"/>
</dbReference>
<evidence type="ECO:0000259" key="8">
    <source>
        <dbReference type="PROSITE" id="PS50222"/>
    </source>
</evidence>
<sequence length="342" mass="38693">MTDLLRSVVTVIDVFYKYTKQDEECGTLSKDELKELLEKEFRPILKNPDDPDTVEVIMHMLDRDHDRRLDFTEFLLMVFKLALACNKVLSKEYCKASGSKKRRHGHQHQEEESETEEDEEDTPGRNLGKNMNLDVGQRVGEEKVMVVSHVDWRLVSMNQTLLSQEVEDKSLSLTVQVQEVVGGEVMHVVIAIRVGVEGHKLLLVLVSHIDLEGKDINLAVRSQAVSQKLMEDKVMAVSQEVSPLDVVNLSLTPVASPIVREVMELENMVNHRTVEDNREQAQVNPLVDNMGLEVVSLVAMVNMNMVPVATFQTLLVQMNFPNVVNMDLVQISLLPVNNMEQA</sequence>
<dbReference type="PANTHER" id="PTHR22571:SF24">
    <property type="entry name" value="FILAGGRIN-2"/>
    <property type="match status" value="1"/>
</dbReference>
<dbReference type="PROSITE" id="PS00303">
    <property type="entry name" value="S100_CABP"/>
    <property type="match status" value="1"/>
</dbReference>
<dbReference type="Pfam" id="PF01023">
    <property type="entry name" value="S_100"/>
    <property type="match status" value="1"/>
</dbReference>
<dbReference type="Proteomes" id="UP001266305">
    <property type="component" value="Unassembled WGS sequence"/>
</dbReference>
<reference evidence="9 10" key="1">
    <citation type="submission" date="2023-05" db="EMBL/GenBank/DDBJ databases">
        <title>B98-5 Cell Line De Novo Hybrid Assembly: An Optical Mapping Approach.</title>
        <authorList>
            <person name="Kananen K."/>
            <person name="Auerbach J.A."/>
            <person name="Kautto E."/>
            <person name="Blachly J.S."/>
        </authorList>
    </citation>
    <scope>NUCLEOTIDE SEQUENCE [LARGE SCALE GENOMIC DNA]</scope>
    <source>
        <strain evidence="9">B95-8</strain>
        <tissue evidence="9">Cell line</tissue>
    </source>
</reference>
<keyword evidence="4" id="KW-0677">Repeat</keyword>
<dbReference type="PROSITE" id="PS00018">
    <property type="entry name" value="EF_HAND_1"/>
    <property type="match status" value="1"/>
</dbReference>
<dbReference type="InterPro" id="IPR018247">
    <property type="entry name" value="EF_Hand_1_Ca_BS"/>
</dbReference>
<evidence type="ECO:0000256" key="2">
    <source>
        <dbReference type="ARBA" id="ARBA00022553"/>
    </source>
</evidence>
<dbReference type="InterPro" id="IPR001751">
    <property type="entry name" value="S100/CaBP7/8-like_CS"/>
</dbReference>
<comment type="subcellular location">
    <subcellularLocation>
        <location evidence="1">Cytoplasmic granule</location>
    </subcellularLocation>
</comment>
<evidence type="ECO:0000256" key="5">
    <source>
        <dbReference type="ARBA" id="ARBA00022837"/>
    </source>
</evidence>
<feature type="domain" description="EF-hand" evidence="8">
    <location>
        <begin position="49"/>
        <end position="84"/>
    </location>
</feature>
<dbReference type="Gene3D" id="1.10.238.10">
    <property type="entry name" value="EF-hand"/>
    <property type="match status" value="1"/>
</dbReference>
<dbReference type="InterPro" id="IPR034325">
    <property type="entry name" value="S-100_dom"/>
</dbReference>
<proteinExistence type="inferred from homology"/>
<dbReference type="InterPro" id="IPR011992">
    <property type="entry name" value="EF-hand-dom_pair"/>
</dbReference>
<keyword evidence="5" id="KW-0106">Calcium</keyword>
<dbReference type="SUPFAM" id="SSF47473">
    <property type="entry name" value="EF-hand"/>
    <property type="match status" value="1"/>
</dbReference>
<dbReference type="InterPro" id="IPR002048">
    <property type="entry name" value="EF_hand_dom"/>
</dbReference>
<comment type="caution">
    <text evidence="9">The sequence shown here is derived from an EMBL/GenBank/DDBJ whole genome shotgun (WGS) entry which is preliminary data.</text>
</comment>
<name>A0ABQ9TIB5_SAGOE</name>
<comment type="similarity">
    <text evidence="6">Belongs to the S100-fused protein family.</text>
</comment>
<evidence type="ECO:0000313" key="10">
    <source>
        <dbReference type="Proteomes" id="UP001266305"/>
    </source>
</evidence>
<evidence type="ECO:0000256" key="3">
    <source>
        <dbReference type="ARBA" id="ARBA00022723"/>
    </source>
</evidence>
<organism evidence="9 10">
    <name type="scientific">Saguinus oedipus</name>
    <name type="common">Cotton-top tamarin</name>
    <name type="synonym">Oedipomidas oedipus</name>
    <dbReference type="NCBI Taxonomy" id="9490"/>
    <lineage>
        <taxon>Eukaryota</taxon>
        <taxon>Metazoa</taxon>
        <taxon>Chordata</taxon>
        <taxon>Craniata</taxon>
        <taxon>Vertebrata</taxon>
        <taxon>Euteleostomi</taxon>
        <taxon>Mammalia</taxon>
        <taxon>Eutheria</taxon>
        <taxon>Euarchontoglires</taxon>
        <taxon>Primates</taxon>
        <taxon>Haplorrhini</taxon>
        <taxon>Platyrrhini</taxon>
        <taxon>Cebidae</taxon>
        <taxon>Callitrichinae</taxon>
        <taxon>Saguinus</taxon>
    </lineage>
</organism>
<keyword evidence="10" id="KW-1185">Reference proteome</keyword>
<protein>
    <recommendedName>
        <fullName evidence="8">EF-hand domain-containing protein</fullName>
    </recommendedName>
</protein>
<gene>
    <name evidence="9" type="ORF">P7K49_037313</name>
</gene>
<evidence type="ECO:0000256" key="6">
    <source>
        <dbReference type="ARBA" id="ARBA00038258"/>
    </source>
</evidence>
<evidence type="ECO:0000256" key="7">
    <source>
        <dbReference type="SAM" id="MobiDB-lite"/>
    </source>
</evidence>
<dbReference type="InterPro" id="IPR013787">
    <property type="entry name" value="S100_Ca-bd_sub"/>
</dbReference>
<dbReference type="SMART" id="SM01394">
    <property type="entry name" value="S_100"/>
    <property type="match status" value="1"/>
</dbReference>
<dbReference type="EMBL" id="JASSZA010000022">
    <property type="protein sequence ID" value="KAK2084280.1"/>
    <property type="molecule type" value="Genomic_DNA"/>
</dbReference>
<dbReference type="CDD" id="cd00213">
    <property type="entry name" value="S-100"/>
    <property type="match status" value="1"/>
</dbReference>
<dbReference type="InterPro" id="IPR052503">
    <property type="entry name" value="S100-fused_Epidermal_Struct"/>
</dbReference>
<keyword evidence="2" id="KW-0597">Phosphoprotein</keyword>
<evidence type="ECO:0000313" key="9">
    <source>
        <dbReference type="EMBL" id="KAK2084280.1"/>
    </source>
</evidence>
<accession>A0ABQ9TIB5</accession>
<keyword evidence="3" id="KW-0479">Metal-binding</keyword>
<evidence type="ECO:0000256" key="1">
    <source>
        <dbReference type="ARBA" id="ARBA00004463"/>
    </source>
</evidence>